<evidence type="ECO:0000313" key="2">
    <source>
        <dbReference type="EMBL" id="MPM72043.1"/>
    </source>
</evidence>
<protein>
    <submittedName>
        <fullName evidence="2">Uncharacterized protein</fullName>
    </submittedName>
</protein>
<feature type="compositionally biased region" description="Basic residues" evidence="1">
    <location>
        <begin position="32"/>
        <end position="44"/>
    </location>
</feature>
<proteinExistence type="predicted"/>
<gene>
    <name evidence="2" type="ORF">SDC9_119016</name>
</gene>
<feature type="region of interest" description="Disordered" evidence="1">
    <location>
        <begin position="26"/>
        <end position="53"/>
    </location>
</feature>
<reference evidence="2" key="1">
    <citation type="submission" date="2019-08" db="EMBL/GenBank/DDBJ databases">
        <authorList>
            <person name="Kucharzyk K."/>
            <person name="Murdoch R.W."/>
            <person name="Higgins S."/>
            <person name="Loffler F."/>
        </authorList>
    </citation>
    <scope>NUCLEOTIDE SEQUENCE</scope>
</reference>
<feature type="region of interest" description="Disordered" evidence="1">
    <location>
        <begin position="222"/>
        <end position="255"/>
    </location>
</feature>
<evidence type="ECO:0000256" key="1">
    <source>
        <dbReference type="SAM" id="MobiDB-lite"/>
    </source>
</evidence>
<name>A0A645C8G4_9ZZZZ</name>
<dbReference type="EMBL" id="VSSQ01024497">
    <property type="protein sequence ID" value="MPM72043.1"/>
    <property type="molecule type" value="Genomic_DNA"/>
</dbReference>
<accession>A0A645C8G4</accession>
<dbReference type="AlphaFoldDB" id="A0A645C8G4"/>
<organism evidence="2">
    <name type="scientific">bioreactor metagenome</name>
    <dbReference type="NCBI Taxonomy" id="1076179"/>
    <lineage>
        <taxon>unclassified sequences</taxon>
        <taxon>metagenomes</taxon>
        <taxon>ecological metagenomes</taxon>
    </lineage>
</organism>
<comment type="caution">
    <text evidence="2">The sequence shown here is derived from an EMBL/GenBank/DDBJ whole genome shotgun (WGS) entry which is preliminary data.</text>
</comment>
<feature type="region of interest" description="Disordered" evidence="1">
    <location>
        <begin position="179"/>
        <end position="206"/>
    </location>
</feature>
<sequence>MQNRIPEGYDNIKRVDLAQNLRREDKAQHRDLQRRRQLNPHPHLHPTGNIEQQQCQRTEKRAFIAAPPDLTRQSEAHQHPQERKHNERAFMLPQFLLHGFLVIPPLHPPTFFLWIHVLCPPSLTDHNRLVFIPAGLTVQNKAGQDRVSRKYRHPCSAQRGAFPVRNQISGYHKSALLTRVERSTRGDPSFSGAEKDGSPRGRNRLPSGIVFADRLSQQQSFQRLAVKRQKRIQVSRPHYGPVGHDQPNNEKRSPY</sequence>